<protein>
    <recommendedName>
        <fullName evidence="2">Xaa-Pro dipeptidyl-peptidase C-terminal domain-containing protein</fullName>
    </recommendedName>
</protein>
<evidence type="ECO:0000313" key="3">
    <source>
        <dbReference type="EMBL" id="SVA61137.1"/>
    </source>
</evidence>
<dbReference type="PANTHER" id="PTHR43056:SF10">
    <property type="entry name" value="COCE_NOND FAMILY, PUTATIVE (AFU_ORTHOLOGUE AFUA_7G00600)-RELATED"/>
    <property type="match status" value="1"/>
</dbReference>
<dbReference type="SUPFAM" id="SSF49785">
    <property type="entry name" value="Galactose-binding domain-like"/>
    <property type="match status" value="1"/>
</dbReference>
<dbReference type="GO" id="GO:0008239">
    <property type="term" value="F:dipeptidyl-peptidase activity"/>
    <property type="evidence" value="ECO:0007669"/>
    <property type="project" value="InterPro"/>
</dbReference>
<evidence type="ECO:0000256" key="1">
    <source>
        <dbReference type="ARBA" id="ARBA00022801"/>
    </source>
</evidence>
<dbReference type="NCBIfam" id="TIGR00976">
    <property type="entry name" value="CocE_NonD"/>
    <property type="match status" value="1"/>
</dbReference>
<dbReference type="InterPro" id="IPR005674">
    <property type="entry name" value="CocE/Ser_esterase"/>
</dbReference>
<sequence>MTIKTSIRFDQNLEVPMRDGTKTYADVFRPAADGKYPVLMTRTPYDKSSAASRSGPLDAINAASQGYAVVIQDVRGRYSSGGEFYTFVNETDDGFDSIEWAAEQSWATGKVGMYGASYVGATQWLAAKSGAPSLAAIVPTVTASDYHEGWAWQGGAFELGFNLSWSVGSLAHGNWNNLSAQLQLGNSALENLISSKDNLKPEFLRLPLSEMQVLKNGLAPYYYDWLSHPEYDEYWQSICIQDNHNKIQIPALNIGGWHDIFLGGTIRNFTGMQSSGANQSARDGQRLLLGPWVHGNTGTLAGSYNYGTSSSRDKENIHGRTLSFFDKWLKGDTAKEAIDKSVRIFVMGINEWRDEEEWPLARAVDTKFYLHSNGGANSLRGDGILSQVTPSDEPPDSYHYNPQFPVPTAGGGLCCDDVFMKNGVFDQRPIEQRSDVLVYSTPPLEEPLEVTGPISVTLYASTTAADTDFTAKLVDVDASGFARNLTDGIIRARFRNPRHPASFITSGEVIEYHIDLWSTSNVFLRGHQIRIEISSSNFPRFDRNLNTGGEIGSELEFVSALQTIHHSSEFGSHVILPIVRN</sequence>
<dbReference type="Pfam" id="PF08530">
    <property type="entry name" value="PepX_C"/>
    <property type="match status" value="1"/>
</dbReference>
<name>A0A381XAC1_9ZZZZ</name>
<keyword evidence="1" id="KW-0378">Hydrolase</keyword>
<dbReference type="InterPro" id="IPR000383">
    <property type="entry name" value="Xaa-Pro-like_dom"/>
</dbReference>
<dbReference type="PANTHER" id="PTHR43056">
    <property type="entry name" value="PEPTIDASE S9 PROLYL OLIGOPEPTIDASE"/>
    <property type="match status" value="1"/>
</dbReference>
<evidence type="ECO:0000259" key="2">
    <source>
        <dbReference type="SMART" id="SM00939"/>
    </source>
</evidence>
<dbReference type="Gene3D" id="3.40.50.1820">
    <property type="entry name" value="alpha/beta hydrolase"/>
    <property type="match status" value="1"/>
</dbReference>
<dbReference type="AlphaFoldDB" id="A0A381XAC1"/>
<dbReference type="EMBL" id="UINC01014313">
    <property type="protein sequence ID" value="SVA61137.1"/>
    <property type="molecule type" value="Genomic_DNA"/>
</dbReference>
<dbReference type="Pfam" id="PF02129">
    <property type="entry name" value="Peptidase_S15"/>
    <property type="match status" value="1"/>
</dbReference>
<reference evidence="3" key="1">
    <citation type="submission" date="2018-05" db="EMBL/GenBank/DDBJ databases">
        <authorList>
            <person name="Lanie J.A."/>
            <person name="Ng W.-L."/>
            <person name="Kazmierczak K.M."/>
            <person name="Andrzejewski T.M."/>
            <person name="Davidsen T.M."/>
            <person name="Wayne K.J."/>
            <person name="Tettelin H."/>
            <person name="Glass J.I."/>
            <person name="Rusch D."/>
            <person name="Podicherti R."/>
            <person name="Tsui H.-C.T."/>
            <person name="Winkler M.E."/>
        </authorList>
    </citation>
    <scope>NUCLEOTIDE SEQUENCE</scope>
</reference>
<feature type="domain" description="Xaa-Pro dipeptidyl-peptidase C-terminal" evidence="2">
    <location>
        <begin position="322"/>
        <end position="575"/>
    </location>
</feature>
<organism evidence="3">
    <name type="scientific">marine metagenome</name>
    <dbReference type="NCBI Taxonomy" id="408172"/>
    <lineage>
        <taxon>unclassified sequences</taxon>
        <taxon>metagenomes</taxon>
        <taxon>ecological metagenomes</taxon>
    </lineage>
</organism>
<gene>
    <name evidence="3" type="ORF">METZ01_LOCUS113991</name>
</gene>
<dbReference type="InterPro" id="IPR008979">
    <property type="entry name" value="Galactose-bd-like_sf"/>
</dbReference>
<dbReference type="InterPro" id="IPR029058">
    <property type="entry name" value="AB_hydrolase_fold"/>
</dbReference>
<dbReference type="Gene3D" id="1.10.3020.10">
    <property type="entry name" value="alpha-amino acid ester hydrolase ( Helical cap domain)"/>
    <property type="match status" value="1"/>
</dbReference>
<dbReference type="Gene3D" id="2.60.120.260">
    <property type="entry name" value="Galactose-binding domain-like"/>
    <property type="match status" value="1"/>
</dbReference>
<dbReference type="SMART" id="SM00939">
    <property type="entry name" value="PepX_C"/>
    <property type="match status" value="1"/>
</dbReference>
<dbReference type="InterPro" id="IPR013736">
    <property type="entry name" value="Xaa-Pro_dipept_C"/>
</dbReference>
<dbReference type="SUPFAM" id="SSF53474">
    <property type="entry name" value="alpha/beta-Hydrolases"/>
    <property type="match status" value="1"/>
</dbReference>
<dbReference type="InterPro" id="IPR050585">
    <property type="entry name" value="Xaa-Pro_dipeptidyl-ppase/CocE"/>
</dbReference>
<proteinExistence type="predicted"/>
<accession>A0A381XAC1</accession>